<dbReference type="AlphaFoldDB" id="A0A8I3A863"/>
<gene>
    <name evidence="3" type="ORF">JVT61DRAFT_5867</name>
</gene>
<dbReference type="Proteomes" id="UP000683000">
    <property type="component" value="Unassembled WGS sequence"/>
</dbReference>
<evidence type="ECO:0000313" key="3">
    <source>
        <dbReference type="EMBL" id="KAG6373728.1"/>
    </source>
</evidence>
<name>A0A8I3A863_9AGAM</name>
<feature type="chain" id="PRO_5034602803" evidence="2">
    <location>
        <begin position="23"/>
        <end position="519"/>
    </location>
</feature>
<feature type="region of interest" description="Disordered" evidence="1">
    <location>
        <begin position="268"/>
        <end position="294"/>
    </location>
</feature>
<organism evidence="3 4">
    <name type="scientific">Boletus reticuloceps</name>
    <dbReference type="NCBI Taxonomy" id="495285"/>
    <lineage>
        <taxon>Eukaryota</taxon>
        <taxon>Fungi</taxon>
        <taxon>Dikarya</taxon>
        <taxon>Basidiomycota</taxon>
        <taxon>Agaricomycotina</taxon>
        <taxon>Agaricomycetes</taxon>
        <taxon>Agaricomycetidae</taxon>
        <taxon>Boletales</taxon>
        <taxon>Boletineae</taxon>
        <taxon>Boletaceae</taxon>
        <taxon>Boletoideae</taxon>
        <taxon>Boletus</taxon>
    </lineage>
</organism>
<evidence type="ECO:0000256" key="2">
    <source>
        <dbReference type="SAM" id="SignalP"/>
    </source>
</evidence>
<dbReference type="InterPro" id="IPR023282">
    <property type="entry name" value="HMG_CoA_Rdtase_N"/>
</dbReference>
<comment type="caution">
    <text evidence="3">The sequence shown here is derived from an EMBL/GenBank/DDBJ whole genome shotgun (WGS) entry which is preliminary data.</text>
</comment>
<feature type="signal peptide" evidence="2">
    <location>
        <begin position="1"/>
        <end position="22"/>
    </location>
</feature>
<protein>
    <submittedName>
        <fullName evidence="3">Uncharacterized protein</fullName>
    </submittedName>
</protein>
<dbReference type="EMBL" id="JAGFBS010000020">
    <property type="protein sequence ID" value="KAG6373728.1"/>
    <property type="molecule type" value="Genomic_DNA"/>
</dbReference>
<keyword evidence="2" id="KW-0732">Signal</keyword>
<keyword evidence="4" id="KW-1185">Reference proteome</keyword>
<dbReference type="OrthoDB" id="3065739at2759"/>
<dbReference type="Gene3D" id="1.10.3270.10">
    <property type="entry name" value="HMGR, N-terminal domain"/>
    <property type="match status" value="1"/>
</dbReference>
<sequence>MFGTITVERLVVWTCLLARCSANNLTAEGTASALARPSQSVEGLRHKLSDTLLGIKGSMLRDKNPPPPPTDLKGQDPVAWLKLLLLVSFLTLHILNFTTTLAPATIAPFESRSSLRTLGDYQLEPRKVDITSPAIAIVLDTIAAFHMSNNFTTSSADVLVKVAPPLYISVIPPGPARPCALFRSSEIIDNFMSGWKNLVGDPVISKWIVFVLAASVVLNGYLLKGIAEGAIRGLQPPSVRFRSVGAVKRDRDVDEEIETPQARSTAIRRKPSFVVGPPKPKPGDSGATNTSESVPSPLLESKHLIAPTPIPAGKEISGALAFLLDMKLRVQPTAIVTKKPRIDLPARSLEECIEIFEHGPRPVQVSLSTLNDEEIILLAQDGKIAPYGLEKVLGDLERAVLIQRALILLGASPEELVSLFDDEFEEKVSRFAAEGGGVIYVVKVKEEQEGEANTLALARMGLTHSRGYPPRFYYQLTSQLTYSSSNVTSLPLIKRGPTLDPLTPLATQLHILNCGHQLD</sequence>
<evidence type="ECO:0000313" key="4">
    <source>
        <dbReference type="Proteomes" id="UP000683000"/>
    </source>
</evidence>
<proteinExistence type="predicted"/>
<reference evidence="3" key="1">
    <citation type="submission" date="2021-03" db="EMBL/GenBank/DDBJ databases">
        <title>Evolutionary innovations through gain and loss of genes in the ectomycorrhizal Boletales.</title>
        <authorList>
            <person name="Wu G."/>
            <person name="Miyauchi S."/>
            <person name="Morin E."/>
            <person name="Yang Z.-L."/>
            <person name="Xu J."/>
            <person name="Martin F.M."/>
        </authorList>
    </citation>
    <scope>NUCLEOTIDE SEQUENCE</scope>
    <source>
        <strain evidence="3">BR01</strain>
    </source>
</reference>
<accession>A0A8I3A863</accession>
<dbReference type="GO" id="GO:0004420">
    <property type="term" value="F:hydroxymethylglutaryl-CoA reductase (NADPH) activity"/>
    <property type="evidence" value="ECO:0007669"/>
    <property type="project" value="InterPro"/>
</dbReference>
<evidence type="ECO:0000256" key="1">
    <source>
        <dbReference type="SAM" id="MobiDB-lite"/>
    </source>
</evidence>